<dbReference type="FunFam" id="3.40.50.300:FF:000527">
    <property type="entry name" value="Tyrosine-protein kinase etk"/>
    <property type="match status" value="1"/>
</dbReference>
<comment type="caution">
    <text evidence="10">The sequence shown here is derived from an EMBL/GenBank/DDBJ whole genome shotgun (WGS) entry which is preliminary data.</text>
</comment>
<reference evidence="10 11" key="1">
    <citation type="submission" date="2019-03" db="EMBL/GenBank/DDBJ databases">
        <title>Genomic Encyclopedia of Type Strains, Phase IV (KMG-IV): sequencing the most valuable type-strain genomes for metagenomic binning, comparative biology and taxonomic classification.</title>
        <authorList>
            <person name="Goeker M."/>
        </authorList>
    </citation>
    <scope>NUCLEOTIDE SEQUENCE [LARGE SCALE GENOMIC DNA]</scope>
    <source>
        <strain evidence="10 11">DSM 100451</strain>
    </source>
</reference>
<feature type="domain" description="AAA" evidence="9">
    <location>
        <begin position="64"/>
        <end position="201"/>
    </location>
</feature>
<dbReference type="InterPro" id="IPR005702">
    <property type="entry name" value="Wzc-like_C"/>
</dbReference>
<accession>A0A4R1R3Y2</accession>
<evidence type="ECO:0000256" key="5">
    <source>
        <dbReference type="ARBA" id="ARBA00022777"/>
    </source>
</evidence>
<comment type="similarity">
    <text evidence="1">Belongs to the CpsD/CapB family.</text>
</comment>
<evidence type="ECO:0000256" key="7">
    <source>
        <dbReference type="ARBA" id="ARBA00023137"/>
    </source>
</evidence>
<evidence type="ECO:0000256" key="1">
    <source>
        <dbReference type="ARBA" id="ARBA00007316"/>
    </source>
</evidence>
<sequence length="247" mass="26861">MAFKLPALGKKKKKDQPINRKLQIISKNAPFQYVEAYKTLRTNINFMAASNNYRRLVITSSIPGEGKSNVAINLAISLAENGKKVLIIDCDLRKPVMHKYLRITRRASGLTNVLSGEATPADVIVHFSDLNIDVITAGVIPPNPAELLGSARMGKMLDSLSAQYDYIIMDTPPASVVTDAAVLSALADGVIFVVGHANATIESAQLAKKNLEAANANIIGAVLNGFDLKSTSRDTGYYYSYEYGYYK</sequence>
<evidence type="ECO:0000313" key="10">
    <source>
        <dbReference type="EMBL" id="TCL60155.1"/>
    </source>
</evidence>
<dbReference type="GO" id="GO:0042802">
    <property type="term" value="F:identical protein binding"/>
    <property type="evidence" value="ECO:0007669"/>
    <property type="project" value="UniProtKB-ARBA"/>
</dbReference>
<dbReference type="InterPro" id="IPR027417">
    <property type="entry name" value="P-loop_NTPase"/>
</dbReference>
<organism evidence="10 11">
    <name type="scientific">Allofournierella massiliensis</name>
    <dbReference type="NCBI Taxonomy" id="1650663"/>
    <lineage>
        <taxon>Bacteria</taxon>
        <taxon>Bacillati</taxon>
        <taxon>Bacillota</taxon>
        <taxon>Clostridia</taxon>
        <taxon>Eubacteriales</taxon>
        <taxon>Oscillospiraceae</taxon>
        <taxon>Allofournierella</taxon>
    </lineage>
</organism>
<dbReference type="PANTHER" id="PTHR32309:SF13">
    <property type="entry name" value="FERRIC ENTEROBACTIN TRANSPORT PROTEIN FEPE"/>
    <property type="match status" value="1"/>
</dbReference>
<evidence type="ECO:0000256" key="8">
    <source>
        <dbReference type="ARBA" id="ARBA00051245"/>
    </source>
</evidence>
<dbReference type="Gene3D" id="3.40.50.300">
    <property type="entry name" value="P-loop containing nucleotide triphosphate hydrolases"/>
    <property type="match status" value="1"/>
</dbReference>
<dbReference type="AlphaFoldDB" id="A0A4R1R3Y2"/>
<dbReference type="InterPro" id="IPR050445">
    <property type="entry name" value="Bact_polysacc_biosynth/exp"/>
</dbReference>
<evidence type="ECO:0000256" key="2">
    <source>
        <dbReference type="ARBA" id="ARBA00011903"/>
    </source>
</evidence>
<keyword evidence="6" id="KW-0067">ATP-binding</keyword>
<dbReference type="SUPFAM" id="SSF52540">
    <property type="entry name" value="P-loop containing nucleoside triphosphate hydrolases"/>
    <property type="match status" value="1"/>
</dbReference>
<dbReference type="GO" id="GO:0004715">
    <property type="term" value="F:non-membrane spanning protein tyrosine kinase activity"/>
    <property type="evidence" value="ECO:0007669"/>
    <property type="project" value="UniProtKB-EC"/>
</dbReference>
<evidence type="ECO:0000256" key="6">
    <source>
        <dbReference type="ARBA" id="ARBA00022840"/>
    </source>
</evidence>
<protein>
    <recommendedName>
        <fullName evidence="2">non-specific protein-tyrosine kinase</fullName>
        <ecNumber evidence="2">2.7.10.2</ecNumber>
    </recommendedName>
</protein>
<dbReference type="GO" id="GO:0005886">
    <property type="term" value="C:plasma membrane"/>
    <property type="evidence" value="ECO:0007669"/>
    <property type="project" value="TreeGrafter"/>
</dbReference>
<dbReference type="Pfam" id="PF13614">
    <property type="entry name" value="AAA_31"/>
    <property type="match status" value="1"/>
</dbReference>
<dbReference type="STRING" id="1650663.GCA_001486665_02706"/>
<dbReference type="EMBL" id="SLUM01000004">
    <property type="protein sequence ID" value="TCL60155.1"/>
    <property type="molecule type" value="Genomic_DNA"/>
</dbReference>
<dbReference type="GeneID" id="97382339"/>
<dbReference type="Proteomes" id="UP000295184">
    <property type="component" value="Unassembled WGS sequence"/>
</dbReference>
<dbReference type="RefSeq" id="WP_058965775.1">
    <property type="nucleotide sequence ID" value="NZ_CABKVM010000018.1"/>
</dbReference>
<dbReference type="GO" id="GO:0005524">
    <property type="term" value="F:ATP binding"/>
    <property type="evidence" value="ECO:0007669"/>
    <property type="project" value="UniProtKB-KW"/>
</dbReference>
<evidence type="ECO:0000313" key="11">
    <source>
        <dbReference type="Proteomes" id="UP000295184"/>
    </source>
</evidence>
<name>A0A4R1R3Y2_9FIRM</name>
<evidence type="ECO:0000256" key="4">
    <source>
        <dbReference type="ARBA" id="ARBA00022741"/>
    </source>
</evidence>
<dbReference type="PANTHER" id="PTHR32309">
    <property type="entry name" value="TYROSINE-PROTEIN KINASE"/>
    <property type="match status" value="1"/>
</dbReference>
<comment type="catalytic activity">
    <reaction evidence="8">
        <text>L-tyrosyl-[protein] + ATP = O-phospho-L-tyrosyl-[protein] + ADP + H(+)</text>
        <dbReference type="Rhea" id="RHEA:10596"/>
        <dbReference type="Rhea" id="RHEA-COMP:10136"/>
        <dbReference type="Rhea" id="RHEA-COMP:20101"/>
        <dbReference type="ChEBI" id="CHEBI:15378"/>
        <dbReference type="ChEBI" id="CHEBI:30616"/>
        <dbReference type="ChEBI" id="CHEBI:46858"/>
        <dbReference type="ChEBI" id="CHEBI:61978"/>
        <dbReference type="ChEBI" id="CHEBI:456216"/>
        <dbReference type="EC" id="2.7.10.2"/>
    </reaction>
</comment>
<evidence type="ECO:0000259" key="9">
    <source>
        <dbReference type="Pfam" id="PF13614"/>
    </source>
</evidence>
<keyword evidence="4" id="KW-0547">Nucleotide-binding</keyword>
<gene>
    <name evidence="10" type="ORF">EDD77_10431</name>
</gene>
<dbReference type="CDD" id="cd05387">
    <property type="entry name" value="BY-kinase"/>
    <property type="match status" value="1"/>
</dbReference>
<proteinExistence type="inferred from homology"/>
<keyword evidence="5" id="KW-0418">Kinase</keyword>
<dbReference type="NCBIfam" id="TIGR01007">
    <property type="entry name" value="eps_fam"/>
    <property type="match status" value="1"/>
</dbReference>
<dbReference type="InterPro" id="IPR025669">
    <property type="entry name" value="AAA_dom"/>
</dbReference>
<keyword evidence="3" id="KW-0808">Transferase</keyword>
<keyword evidence="7" id="KW-0829">Tyrosine-protein kinase</keyword>
<evidence type="ECO:0000256" key="3">
    <source>
        <dbReference type="ARBA" id="ARBA00022679"/>
    </source>
</evidence>
<dbReference type="OrthoDB" id="9794577at2"/>
<dbReference type="EC" id="2.7.10.2" evidence="2"/>